<feature type="transmembrane region" description="Helical" evidence="1">
    <location>
        <begin position="23"/>
        <end position="44"/>
    </location>
</feature>
<feature type="transmembrane region" description="Helical" evidence="1">
    <location>
        <begin position="379"/>
        <end position="397"/>
    </location>
</feature>
<reference evidence="2 3" key="1">
    <citation type="submission" date="2018-08" db="EMBL/GenBank/DDBJ databases">
        <title>Complete genome of the Arcobacter marinus type strain JCM 15502.</title>
        <authorList>
            <person name="Miller W.G."/>
            <person name="Yee E."/>
            <person name="Huynh S."/>
            <person name="Parker C.T."/>
        </authorList>
    </citation>
    <scope>NUCLEOTIDE SEQUENCE [LARGE SCALE GENOMIC DNA]</scope>
    <source>
        <strain evidence="2 3">JCM 15502</strain>
    </source>
</reference>
<dbReference type="AlphaFoldDB" id="A0A347TNH8"/>
<keyword evidence="1" id="KW-1133">Transmembrane helix</keyword>
<dbReference type="RefSeq" id="WP_118897454.1">
    <property type="nucleotide sequence ID" value="NZ_CP032101.1"/>
</dbReference>
<feature type="transmembrane region" description="Helical" evidence="1">
    <location>
        <begin position="675"/>
        <end position="697"/>
    </location>
</feature>
<keyword evidence="1" id="KW-0472">Membrane</keyword>
<feature type="transmembrane region" description="Helical" evidence="1">
    <location>
        <begin position="50"/>
        <end position="68"/>
    </location>
</feature>
<accession>A0A347TNH8</accession>
<evidence type="ECO:0000313" key="2">
    <source>
        <dbReference type="EMBL" id="AXX88156.1"/>
    </source>
</evidence>
<name>A0A347TNH8_9BACT</name>
<proteinExistence type="predicted"/>
<dbReference type="Proteomes" id="UP000264693">
    <property type="component" value="Chromosome"/>
</dbReference>
<dbReference type="EMBL" id="CP032101">
    <property type="protein sequence ID" value="AXX88156.1"/>
    <property type="molecule type" value="Genomic_DNA"/>
</dbReference>
<protein>
    <submittedName>
        <fullName evidence="2">Putative membrane protein</fullName>
    </submittedName>
</protein>
<sequence>MIKFDDEVVILEKLRKKLKINQIIDKFVGFLFSISFFMIIISYLANNVGIGLLGVLLLGISFIILFNSKTYKLYSEYRKLLVKPFLVKKFNGFFRDNKDEEYKELFSQLVDFDFDKEKEFSYYSNNIFDLKYKGFSSLLAYSHLTIGKDKYKSTLFDGTLFIMRLPFSIDDLIIIRKAKYFENSINFSNKDFMNNFYVNGSDATTINFILSPIVMDNLVKLINKNMNKEFEINIFSNKLIIHFKNYNIFSIKKDLFETEINSQNINENLKDIEERIFFIFKLIDCFEFTLSSIKKSSYNETLKIEKNNISNLLLKEKDKQIDVDLNETKNKENTSLNKISKLSQEDKLSFNISTNVPSRDSYFNLFFANTNSPYVGGRFIFIAICLCVFTMINFNLIKEKSFIDSVDERLTLLFYTQPKVITKFKDLKKTSSFEVNKLSFNALCTKFSILERFAKCEEISLLKDKKKYDLLKKQIYKYKNLFEEYYKFIESSWYLLDEGKNVPGSFYNKNTIWNLKITNVTNKLTNDLEKSLEEFDGIEFDRINYIFYNLYFGNRFDASDSIKRWAKSKNNIKMLVYRYDEISESKKDYFNERLKEELQYIFKDVQNNLIEKYKINYILVPYKNIRLDLFKKNIPIEKSKDLKDMSLLVENIKHQENKNYVLVNSIDLKYSLGNIFSIFLLFLIYTSFIGIILKIYFATKEDTL</sequence>
<evidence type="ECO:0000313" key="3">
    <source>
        <dbReference type="Proteomes" id="UP000264693"/>
    </source>
</evidence>
<dbReference type="KEGG" id="amar:AMRN_2455"/>
<organism evidence="2 3">
    <name type="scientific">Malaciobacter marinus</name>
    <dbReference type="NCBI Taxonomy" id="505249"/>
    <lineage>
        <taxon>Bacteria</taxon>
        <taxon>Pseudomonadati</taxon>
        <taxon>Campylobacterota</taxon>
        <taxon>Epsilonproteobacteria</taxon>
        <taxon>Campylobacterales</taxon>
        <taxon>Arcobacteraceae</taxon>
        <taxon>Malaciobacter</taxon>
    </lineage>
</organism>
<evidence type="ECO:0000256" key="1">
    <source>
        <dbReference type="SAM" id="Phobius"/>
    </source>
</evidence>
<gene>
    <name evidence="2" type="ORF">AMRN_2455</name>
</gene>
<keyword evidence="1" id="KW-0812">Transmembrane</keyword>